<accession>A0A267DAD1</accession>
<dbReference type="PANTHER" id="PTHR46599:SF3">
    <property type="entry name" value="PIGGYBAC TRANSPOSABLE ELEMENT-DERIVED PROTEIN 4"/>
    <property type="match status" value="1"/>
</dbReference>
<name>A0A267DAD1_9PLAT</name>
<evidence type="ECO:0000259" key="3">
    <source>
        <dbReference type="Pfam" id="PF13843"/>
    </source>
</evidence>
<dbReference type="OrthoDB" id="6112068at2759"/>
<gene>
    <name evidence="4" type="ORF">BOX15_Mlig019614g5</name>
</gene>
<organism evidence="4 5">
    <name type="scientific">Macrostomum lignano</name>
    <dbReference type="NCBI Taxonomy" id="282301"/>
    <lineage>
        <taxon>Eukaryota</taxon>
        <taxon>Metazoa</taxon>
        <taxon>Spiralia</taxon>
        <taxon>Lophotrochozoa</taxon>
        <taxon>Platyhelminthes</taxon>
        <taxon>Rhabditophora</taxon>
        <taxon>Macrostomorpha</taxon>
        <taxon>Macrostomida</taxon>
        <taxon>Macrostomidae</taxon>
        <taxon>Macrostomum</taxon>
    </lineage>
</organism>
<feature type="domain" description="PiggyBac transposable element-derived protein" evidence="3">
    <location>
        <begin position="87"/>
        <end position="457"/>
    </location>
</feature>
<dbReference type="InterPro" id="IPR029526">
    <property type="entry name" value="PGBD"/>
</dbReference>
<reference evidence="4 5" key="1">
    <citation type="submission" date="2017-06" db="EMBL/GenBank/DDBJ databases">
        <title>A platform for efficient transgenesis in Macrostomum lignano, a flatworm model organism for stem cell research.</title>
        <authorList>
            <person name="Berezikov E."/>
        </authorList>
    </citation>
    <scope>NUCLEOTIDE SEQUENCE [LARGE SCALE GENOMIC DNA]</scope>
    <source>
        <strain evidence="4">DV1</strain>
        <tissue evidence="4">Whole organism</tissue>
    </source>
</reference>
<evidence type="ECO:0000256" key="1">
    <source>
        <dbReference type="SAM" id="MobiDB-lite"/>
    </source>
</evidence>
<dbReference type="AlphaFoldDB" id="A0A267DAD1"/>
<dbReference type="STRING" id="282301.A0A267DAD1"/>
<evidence type="ECO:0000313" key="4">
    <source>
        <dbReference type="EMBL" id="PAA46175.1"/>
    </source>
</evidence>
<feature type="domain" description="PiggyBac transposable element-derived protein 4 C-terminal zinc-finger" evidence="2">
    <location>
        <begin position="519"/>
        <end position="557"/>
    </location>
</feature>
<keyword evidence="5" id="KW-1185">Reference proteome</keyword>
<dbReference type="InterPro" id="IPR032718">
    <property type="entry name" value="PGBD4_Znf_C"/>
</dbReference>
<feature type="region of interest" description="Disordered" evidence="1">
    <location>
        <begin position="1"/>
        <end position="32"/>
    </location>
</feature>
<dbReference type="Pfam" id="PF13843">
    <property type="entry name" value="DDE_Tnp_1_7"/>
    <property type="match status" value="1"/>
</dbReference>
<evidence type="ECO:0000259" key="2">
    <source>
        <dbReference type="Pfam" id="PF13842"/>
    </source>
</evidence>
<dbReference type="Proteomes" id="UP000215902">
    <property type="component" value="Unassembled WGS sequence"/>
</dbReference>
<sequence>MAQVDEMSELMTSDDEDYLLSDDSSGESDVLDSVDEDVQVADELSWRPAIVGNDASTRDIEFFGTPGLNPGIIVPADVENSTSFFLGLFLSDSLFEDLAMWTNRRAWAAIHSLDADDLPVSLLQWNECSANEVKKLIGMYLYMGSNKKTEMNDYWSTGSYHSTPYFQAPEALSRDRFKQLLGFLRFYDCLEDPTPGDPLYKIRPFLNNLRDTCVNIYRPDEEISVDESLVLYKGRLGFKQYIPTKRARYGIKVYCACESETGYLFNFRVHATPEENRRFALDPQSGNLSFSEKIVVELCQDLLDQGYRIFADKWFGSYRLAKYLLDRDTHLTCTIRADRGVPIELRQLNVPPNDVGFMRKGAVLAAKIVERKESGLKTLYFLDTNEAASKVPVRRIARGGAAAAVQKCRSALSYNRCMGGVDRMDGHMQPYQPARKTRKWFLKLGLHLCLQMVRNAWIVYCKCGGRKVFVKFLEASIREFVQSTGMSRRRAAAAAQAFGQVSPHFPMRIAARESQPRPTKRCRVCYRAERIKRSIYCCPACPGEPGLCLETCFQQWHS</sequence>
<dbReference type="Pfam" id="PF13842">
    <property type="entry name" value="zf-Tnp_2"/>
    <property type="match status" value="1"/>
</dbReference>
<proteinExistence type="predicted"/>
<comment type="caution">
    <text evidence="4">The sequence shown here is derived from an EMBL/GenBank/DDBJ whole genome shotgun (WGS) entry which is preliminary data.</text>
</comment>
<dbReference type="PANTHER" id="PTHR46599">
    <property type="entry name" value="PIGGYBAC TRANSPOSABLE ELEMENT-DERIVED PROTEIN 4"/>
    <property type="match status" value="1"/>
</dbReference>
<protein>
    <submittedName>
        <fullName evidence="4">Uncharacterized protein</fullName>
    </submittedName>
</protein>
<dbReference type="EMBL" id="NIVC01005016">
    <property type="protein sequence ID" value="PAA46175.1"/>
    <property type="molecule type" value="Genomic_DNA"/>
</dbReference>
<evidence type="ECO:0000313" key="5">
    <source>
        <dbReference type="Proteomes" id="UP000215902"/>
    </source>
</evidence>